<dbReference type="PANTHER" id="PTHR23328:SF0">
    <property type="entry name" value="RING-TYPE DOMAIN-CONTAINING PROTEIN"/>
    <property type="match status" value="1"/>
</dbReference>
<evidence type="ECO:0000256" key="6">
    <source>
        <dbReference type="ARBA" id="ARBA00022763"/>
    </source>
</evidence>
<feature type="compositionally biased region" description="Polar residues" evidence="13">
    <location>
        <begin position="699"/>
        <end position="710"/>
    </location>
</feature>
<dbReference type="Gene3D" id="3.30.40.10">
    <property type="entry name" value="Zinc/RING finger domain, C3HC4 (zinc finger)"/>
    <property type="match status" value="1"/>
</dbReference>
<feature type="compositionally biased region" description="Polar residues" evidence="13">
    <location>
        <begin position="727"/>
        <end position="739"/>
    </location>
</feature>
<feature type="compositionally biased region" description="Low complexity" evidence="13">
    <location>
        <begin position="627"/>
        <end position="636"/>
    </location>
</feature>
<keyword evidence="16" id="KW-1185">Reference proteome</keyword>
<keyword evidence="4" id="KW-0808">Transferase</keyword>
<evidence type="ECO:0000259" key="14">
    <source>
        <dbReference type="PROSITE" id="PS50089"/>
    </source>
</evidence>
<organism evidence="15 16">
    <name type="scientific">Temnothorax longispinosus</name>
    <dbReference type="NCBI Taxonomy" id="300112"/>
    <lineage>
        <taxon>Eukaryota</taxon>
        <taxon>Metazoa</taxon>
        <taxon>Ecdysozoa</taxon>
        <taxon>Arthropoda</taxon>
        <taxon>Hexapoda</taxon>
        <taxon>Insecta</taxon>
        <taxon>Pterygota</taxon>
        <taxon>Neoptera</taxon>
        <taxon>Endopterygota</taxon>
        <taxon>Hymenoptera</taxon>
        <taxon>Apocrita</taxon>
        <taxon>Aculeata</taxon>
        <taxon>Formicoidea</taxon>
        <taxon>Formicidae</taxon>
        <taxon>Myrmicinae</taxon>
        <taxon>Temnothorax</taxon>
    </lineage>
</organism>
<proteinExistence type="predicted"/>
<dbReference type="GO" id="GO:0005634">
    <property type="term" value="C:nucleus"/>
    <property type="evidence" value="ECO:0007669"/>
    <property type="project" value="UniProtKB-SubCell"/>
</dbReference>
<dbReference type="SMART" id="SM00184">
    <property type="entry name" value="RING"/>
    <property type="match status" value="1"/>
</dbReference>
<evidence type="ECO:0000256" key="4">
    <source>
        <dbReference type="ARBA" id="ARBA00022679"/>
    </source>
</evidence>
<evidence type="ECO:0000313" key="16">
    <source>
        <dbReference type="Proteomes" id="UP000310200"/>
    </source>
</evidence>
<feature type="compositionally biased region" description="Basic residues" evidence="13">
    <location>
        <begin position="678"/>
        <end position="687"/>
    </location>
</feature>
<feature type="compositionally biased region" description="Polar residues" evidence="13">
    <location>
        <begin position="751"/>
        <end position="760"/>
    </location>
</feature>
<dbReference type="Proteomes" id="UP000310200">
    <property type="component" value="Unassembled WGS sequence"/>
</dbReference>
<dbReference type="Pfam" id="PF00097">
    <property type="entry name" value="zf-C3HC4"/>
    <property type="match status" value="1"/>
</dbReference>
<feature type="region of interest" description="Disordered" evidence="13">
    <location>
        <begin position="888"/>
        <end position="917"/>
    </location>
</feature>
<evidence type="ECO:0000313" key="15">
    <source>
        <dbReference type="EMBL" id="TGZ54218.1"/>
    </source>
</evidence>
<dbReference type="CDD" id="cd22249">
    <property type="entry name" value="UDM1_RNF168_RNF169-like"/>
    <property type="match status" value="1"/>
</dbReference>
<dbReference type="InterPro" id="IPR018957">
    <property type="entry name" value="Znf_C3HC4_RING-type"/>
</dbReference>
<sequence>MPRRNTVVPILGTAKNSDIGVFSIPASERWRNQAQSRSARVGRVQAARTSKLLDLTVSRTTADVDLRDLTCPICRGILIEPVTLPCTHNLCLRCLQGTFEHNSLSCPLCRVRVGSWVRTATRSETLVNHGLWQLIRSKFPKEVENKHNGEEGDLGLDADYAANRILSAAGEIHREYKAQLQKVEEERRRQRQVEQIASEALIQQIQAEEKQLLLAQLAQDQLLAKTLAKQQRKEAAQKEATKCYNECLSVPSYAFNESKFNYPTIRVNNVETTPQTETARLEGRHMGLPESLRDSSKTRQINMLSKVDVYYGVRGSKEANTSGVYKNPATYCCQKQMPVYNAVAKKLQSKFTQPCTSNYSMEPGCSTSRAYATETKEELRVPSDVVNSKKKSLGVEVCMTLADDDERIGSAESSGSHDSINQEIHHFKPIKTVPRTKLLISSDGKQIDPKLIRVVPILKKVSNAVPKPPSPTHVKLIGCSWSAFRGKIRQDAKEKHAAHSLKDNTGILIDQKPSTSLIHSQTVSNKSTTKPQTNDAIRRLNFIPEPSFDSNKNYTKNTSKIINGAKVIKKLLDDEVDAGRTRDKALRTNVRNGMVAKYKRHRNLRSRKETRLTVNVTDEEEAEPTGSNSSFSKTSSQTGERDGDDDVAVENIAERIKRRKENAGKKTLEPGTESSASKRSRKTTRKKALPERIAVDRATFSTSQESTEVGGNSMKSPAKRRKKSSSQNNTENLGKNDLSTDAVPGLRKSARNLTRISSMASESDNKSNKSNNKFNYDSPPESCDETDQRVPENDDAVCVGRLLSDEEVIEEQQRIERLLLQEREDFEVARRLQAQYDEMERIAGRTRRSRQATERSDVNLREVDAARTVRRTSGVRRAAKRKSIVGRVASTAAMGTRGRPKRMKITVDTREDETRTR</sequence>
<reference evidence="15 16" key="1">
    <citation type="journal article" date="2019" name="Philos. Trans. R. Soc. Lond., B, Biol. Sci.">
        <title>Ant behaviour and brain gene expression of defending hosts depend on the ecological success of the intruding social parasite.</title>
        <authorList>
            <person name="Kaur R."/>
            <person name="Stoldt M."/>
            <person name="Jongepier E."/>
            <person name="Feldmeyer B."/>
            <person name="Menzel F."/>
            <person name="Bornberg-Bauer E."/>
            <person name="Foitzik S."/>
        </authorList>
    </citation>
    <scope>NUCLEOTIDE SEQUENCE [LARGE SCALE GENOMIC DNA]</scope>
    <source>
        <tissue evidence="15">Whole body</tissue>
    </source>
</reference>
<evidence type="ECO:0000256" key="1">
    <source>
        <dbReference type="ARBA" id="ARBA00000900"/>
    </source>
</evidence>
<dbReference type="SUPFAM" id="SSF57850">
    <property type="entry name" value="RING/U-box"/>
    <property type="match status" value="1"/>
</dbReference>
<protein>
    <recommendedName>
        <fullName evidence="3">RING-type E3 ubiquitin transferase</fullName>
        <ecNumber evidence="3">2.3.2.27</ecNumber>
    </recommendedName>
</protein>
<dbReference type="GO" id="GO:0035861">
    <property type="term" value="C:site of double-strand break"/>
    <property type="evidence" value="ECO:0007669"/>
    <property type="project" value="TreeGrafter"/>
</dbReference>
<comment type="caution">
    <text evidence="15">The sequence shown here is derived from an EMBL/GenBank/DDBJ whole genome shotgun (WGS) entry which is preliminary data.</text>
</comment>
<feature type="coiled-coil region" evidence="12">
    <location>
        <begin position="166"/>
        <end position="193"/>
    </location>
</feature>
<keyword evidence="6" id="KW-0227">DNA damage</keyword>
<keyword evidence="9" id="KW-0862">Zinc</keyword>
<dbReference type="GO" id="GO:0031491">
    <property type="term" value="F:nucleosome binding"/>
    <property type="evidence" value="ECO:0007669"/>
    <property type="project" value="TreeGrafter"/>
</dbReference>
<feature type="compositionally biased region" description="Basic and acidic residues" evidence="13">
    <location>
        <begin position="905"/>
        <end position="917"/>
    </location>
</feature>
<dbReference type="EC" id="2.3.2.27" evidence="3"/>
<dbReference type="PROSITE" id="PS50089">
    <property type="entry name" value="ZF_RING_2"/>
    <property type="match status" value="1"/>
</dbReference>
<dbReference type="InterPro" id="IPR051657">
    <property type="entry name" value="RNF168/RNF169_E3_ubiq-ligase"/>
</dbReference>
<keyword evidence="5" id="KW-0479">Metal-binding</keyword>
<dbReference type="EMBL" id="QBLH01000808">
    <property type="protein sequence ID" value="TGZ54218.1"/>
    <property type="molecule type" value="Genomic_DNA"/>
</dbReference>
<dbReference type="CDD" id="cd16550">
    <property type="entry name" value="RING-HC_RNF168"/>
    <property type="match status" value="1"/>
</dbReference>
<name>A0A4S2L1B9_9HYME</name>
<dbReference type="STRING" id="300112.A0A4S2L1B9"/>
<evidence type="ECO:0000256" key="5">
    <source>
        <dbReference type="ARBA" id="ARBA00022723"/>
    </source>
</evidence>
<evidence type="ECO:0000256" key="13">
    <source>
        <dbReference type="SAM" id="MobiDB-lite"/>
    </source>
</evidence>
<evidence type="ECO:0000256" key="11">
    <source>
        <dbReference type="PROSITE-ProRule" id="PRU00175"/>
    </source>
</evidence>
<evidence type="ECO:0000256" key="3">
    <source>
        <dbReference type="ARBA" id="ARBA00012483"/>
    </source>
</evidence>
<evidence type="ECO:0000256" key="9">
    <source>
        <dbReference type="ARBA" id="ARBA00022833"/>
    </source>
</evidence>
<keyword evidence="10" id="KW-0539">Nucleus</keyword>
<dbReference type="InterPro" id="IPR001841">
    <property type="entry name" value="Znf_RING"/>
</dbReference>
<dbReference type="PANTHER" id="PTHR23328">
    <property type="entry name" value="RING-TYPE DOMAIN-CONTAINING PROTEIN"/>
    <property type="match status" value="1"/>
</dbReference>
<dbReference type="GO" id="GO:0061630">
    <property type="term" value="F:ubiquitin protein ligase activity"/>
    <property type="evidence" value="ECO:0007669"/>
    <property type="project" value="UniProtKB-EC"/>
</dbReference>
<comment type="subcellular location">
    <subcellularLocation>
        <location evidence="2">Nucleus</location>
    </subcellularLocation>
</comment>
<feature type="domain" description="RING-type" evidence="14">
    <location>
        <begin position="71"/>
        <end position="110"/>
    </location>
</feature>
<dbReference type="GO" id="GO:0008270">
    <property type="term" value="F:zinc ion binding"/>
    <property type="evidence" value="ECO:0007669"/>
    <property type="project" value="UniProtKB-KW"/>
</dbReference>
<evidence type="ECO:0000256" key="2">
    <source>
        <dbReference type="ARBA" id="ARBA00004123"/>
    </source>
</evidence>
<keyword evidence="7 11" id="KW-0863">Zinc-finger</keyword>
<evidence type="ECO:0000256" key="10">
    <source>
        <dbReference type="ARBA" id="ARBA00023242"/>
    </source>
</evidence>
<dbReference type="AlphaFoldDB" id="A0A4S2L1B9"/>
<feature type="compositionally biased region" description="Low complexity" evidence="13">
    <location>
        <begin position="768"/>
        <end position="778"/>
    </location>
</feature>
<dbReference type="GO" id="GO:0006302">
    <property type="term" value="P:double-strand break repair"/>
    <property type="evidence" value="ECO:0007669"/>
    <property type="project" value="TreeGrafter"/>
</dbReference>
<dbReference type="PROSITE" id="PS00518">
    <property type="entry name" value="ZF_RING_1"/>
    <property type="match status" value="1"/>
</dbReference>
<accession>A0A4S2L1B9</accession>
<feature type="region of interest" description="Disordered" evidence="13">
    <location>
        <begin position="601"/>
        <end position="791"/>
    </location>
</feature>
<gene>
    <name evidence="15" type="ORF">DBV15_02418</name>
</gene>
<keyword evidence="8" id="KW-0833">Ubl conjugation pathway</keyword>
<evidence type="ECO:0000256" key="12">
    <source>
        <dbReference type="SAM" id="Coils"/>
    </source>
</evidence>
<dbReference type="InterPro" id="IPR013083">
    <property type="entry name" value="Znf_RING/FYVE/PHD"/>
</dbReference>
<evidence type="ECO:0000256" key="7">
    <source>
        <dbReference type="ARBA" id="ARBA00022771"/>
    </source>
</evidence>
<evidence type="ECO:0000256" key="8">
    <source>
        <dbReference type="ARBA" id="ARBA00022786"/>
    </source>
</evidence>
<dbReference type="InterPro" id="IPR017907">
    <property type="entry name" value="Znf_RING_CS"/>
</dbReference>
<keyword evidence="12" id="KW-0175">Coiled coil</keyword>
<comment type="catalytic activity">
    <reaction evidence="1">
        <text>S-ubiquitinyl-[E2 ubiquitin-conjugating enzyme]-L-cysteine + [acceptor protein]-L-lysine = [E2 ubiquitin-conjugating enzyme]-L-cysteine + N(6)-ubiquitinyl-[acceptor protein]-L-lysine.</text>
        <dbReference type="EC" id="2.3.2.27"/>
    </reaction>
</comment>